<dbReference type="EMBL" id="CAJNOO010006185">
    <property type="protein sequence ID" value="CAF1441241.1"/>
    <property type="molecule type" value="Genomic_DNA"/>
</dbReference>
<comment type="caution">
    <text evidence="1">The sequence shown here is derived from an EMBL/GenBank/DDBJ whole genome shotgun (WGS) entry which is preliminary data.</text>
</comment>
<dbReference type="Gene3D" id="2.170.16.10">
    <property type="entry name" value="Hedgehog/Intein (Hint) domain"/>
    <property type="match status" value="1"/>
</dbReference>
<evidence type="ECO:0000313" key="1">
    <source>
        <dbReference type="EMBL" id="CAF1441241.1"/>
    </source>
</evidence>
<organism evidence="1 2">
    <name type="scientific">Rotaria sordida</name>
    <dbReference type="NCBI Taxonomy" id="392033"/>
    <lineage>
        <taxon>Eukaryota</taxon>
        <taxon>Metazoa</taxon>
        <taxon>Spiralia</taxon>
        <taxon>Gnathifera</taxon>
        <taxon>Rotifera</taxon>
        <taxon>Eurotatoria</taxon>
        <taxon>Bdelloidea</taxon>
        <taxon>Philodinida</taxon>
        <taxon>Philodinidae</taxon>
        <taxon>Rotaria</taxon>
    </lineage>
</organism>
<dbReference type="Proteomes" id="UP000663882">
    <property type="component" value="Unassembled WGS sequence"/>
</dbReference>
<protein>
    <submittedName>
        <fullName evidence="1">Uncharacterized protein</fullName>
    </submittedName>
</protein>
<dbReference type="SUPFAM" id="SSF51294">
    <property type="entry name" value="Hedgehog/intein (Hint) domain"/>
    <property type="match status" value="1"/>
</dbReference>
<accession>A0A815NYE8</accession>
<dbReference type="AlphaFoldDB" id="A0A815NYE8"/>
<proteinExistence type="predicted"/>
<name>A0A815NYE8_9BILA</name>
<dbReference type="OrthoDB" id="10358702at2759"/>
<dbReference type="InterPro" id="IPR036844">
    <property type="entry name" value="Hint_dom_sf"/>
</dbReference>
<gene>
    <name evidence="1" type="ORF">RFH988_LOCUS36360</name>
</gene>
<reference evidence="1" key="1">
    <citation type="submission" date="2021-02" db="EMBL/GenBank/DDBJ databases">
        <authorList>
            <person name="Nowell W R."/>
        </authorList>
    </citation>
    <scope>NUCLEOTIDE SEQUENCE</scope>
</reference>
<evidence type="ECO:0000313" key="2">
    <source>
        <dbReference type="Proteomes" id="UP000663882"/>
    </source>
</evidence>
<sequence length="211" mass="23902">MAGTLVRMADGTDKSIEKIQVGDIVMGASNQPHVVMFLDVEQLEGRYLYGINDFPPFFTSEHVFLTSDGTMLAIEPQASENEEPSLIGLVNPLRINHELQVLDQNRSSTMVVNHLSCIEAEPTMNVYNVVLESGHIYYANGFCVFDMFPNLAQYPRMFKFLHLLWRNCATQIDAHFDDIVTPGSVDRLRLEKFSKFVQEAISDYLSRDCSV</sequence>